<keyword evidence="3" id="KW-1185">Reference proteome</keyword>
<dbReference type="Proteomes" id="UP000199403">
    <property type="component" value="Unassembled WGS sequence"/>
</dbReference>
<proteinExistence type="predicted"/>
<gene>
    <name evidence="2" type="ORF">SAMN05192553_11072</name>
</gene>
<reference evidence="3" key="1">
    <citation type="submission" date="2016-10" db="EMBL/GenBank/DDBJ databases">
        <authorList>
            <person name="Varghese N."/>
            <person name="Submissions S."/>
        </authorList>
    </citation>
    <scope>NUCLEOTIDE SEQUENCE [LARGE SCALE GENOMIC DNA]</scope>
    <source>
        <strain evidence="3">IBRC-M 10761</strain>
    </source>
</reference>
<dbReference type="AlphaFoldDB" id="A0A1H7BBR8"/>
<dbReference type="EMBL" id="FNZH01000010">
    <property type="protein sequence ID" value="SEJ73707.1"/>
    <property type="molecule type" value="Genomic_DNA"/>
</dbReference>
<evidence type="ECO:0000313" key="2">
    <source>
        <dbReference type="EMBL" id="SEJ73707.1"/>
    </source>
</evidence>
<feature type="domain" description="Neutral/alkaline non-lysosomal ceramidase N-terminal" evidence="1">
    <location>
        <begin position="27"/>
        <end position="249"/>
    </location>
</feature>
<dbReference type="InterPro" id="IPR031329">
    <property type="entry name" value="NEUT/ALK_ceramidase_N"/>
</dbReference>
<sequence length="459" mass="50219">MIFSMALLGMKTAHALVGKDLDSMQWKAGVSKIDITPKDPIWLAGYGGRDHPSEGMLHPIWIKALALEDASGKQVVLITSDLLGMPKGLSDRIRSGLKERYGLEKSQIIINSSHTHSGPVLENSLSDIYPLDEAQKIRVSTYSEELVTETLRLVEEALDSLQPAHLFVENGVTRFQVNRRNNAENSLLQQTELRGPNDYAVPVIKVANVAGEILAIAFGYACHPTVLSGYAISGDYPGFAQLELEKNYPGAVALFFQGAGADQNPLPRRTVFLAKQYGKSLAAAVERVLSEGMRPLEARIQTAYSEIDLALSTPPSMETLTAFISTASGYQKRWATRMKDEREQGLPVLTAYPFPVQVWTLGDQPIMTLGGETVVAYALELKKVFGQDLVVMGYSNDVMGYIPSTTILREGGYEGASSQMVYGMPSTWAATLEIEILHEFLRLAEQVGVPKVQSGLLPN</sequence>
<protein>
    <submittedName>
        <fullName evidence="2">Neutral/alkaline non-lysosomal ceramidase, N-terminal</fullName>
    </submittedName>
</protein>
<organism evidence="2 3">
    <name type="scientific">Cyclobacterium xiamenense</name>
    <dbReference type="NCBI Taxonomy" id="1297121"/>
    <lineage>
        <taxon>Bacteria</taxon>
        <taxon>Pseudomonadati</taxon>
        <taxon>Bacteroidota</taxon>
        <taxon>Cytophagia</taxon>
        <taxon>Cytophagales</taxon>
        <taxon>Cyclobacteriaceae</taxon>
        <taxon>Cyclobacterium</taxon>
    </lineage>
</organism>
<evidence type="ECO:0000313" key="3">
    <source>
        <dbReference type="Proteomes" id="UP000199403"/>
    </source>
</evidence>
<name>A0A1H7BBR8_9BACT</name>
<evidence type="ECO:0000259" key="1">
    <source>
        <dbReference type="Pfam" id="PF04734"/>
    </source>
</evidence>
<accession>A0A1H7BBR8</accession>
<dbReference type="Pfam" id="PF04734">
    <property type="entry name" value="Ceramidase_alk"/>
    <property type="match status" value="1"/>
</dbReference>
<dbReference type="STRING" id="1416801.SAMN05192553_11072"/>